<dbReference type="Proteomes" id="UP000012589">
    <property type="component" value="Unassembled WGS sequence"/>
</dbReference>
<dbReference type="GO" id="GO:0003677">
    <property type="term" value="F:DNA binding"/>
    <property type="evidence" value="ECO:0007669"/>
    <property type="project" value="UniProtKB-KW"/>
</dbReference>
<dbReference type="STRING" id="1235802.C823_02578"/>
<evidence type="ECO:0000256" key="1">
    <source>
        <dbReference type="ARBA" id="ARBA00023125"/>
    </source>
</evidence>
<dbReference type="OrthoDB" id="9777497at2"/>
<keyword evidence="1" id="KW-0238">DNA-binding</keyword>
<dbReference type="AlphaFoldDB" id="N2ANZ0"/>
<keyword evidence="4" id="KW-1185">Reference proteome</keyword>
<dbReference type="CDD" id="cd01106">
    <property type="entry name" value="HTH_TipAL-Mta"/>
    <property type="match status" value="1"/>
</dbReference>
<evidence type="ECO:0000259" key="2">
    <source>
        <dbReference type="PROSITE" id="PS50937"/>
    </source>
</evidence>
<protein>
    <recommendedName>
        <fullName evidence="2">HTH merR-type domain-containing protein</fullName>
    </recommendedName>
</protein>
<sequence length="254" mass="28916">MQERQFSTGEVAKISGLTIRTLQHYDNIGVLPASGRTEGGRRFYTEDDIAKLEHIVFYQGLGFSLDQIKEKLSNIKAEENAMELLSSQKILLYNQIGAFQNSIAAIEASQEIIEAGKTPPWSLLAAFMHSLEKVDISMWADYEFSDAQMEIFGEHFQSLEDVIDFYNTWKRLSIKAAAFCVAAVEPGNPIAQKLAMEWEEMLQKVTDGNPKHQEAFLAVDNSRSTWNPAEKELIEKAEPFLEEAIRFYHQTERK</sequence>
<dbReference type="PROSITE" id="PS50937">
    <property type="entry name" value="HTH_MERR_2"/>
    <property type="match status" value="1"/>
</dbReference>
<dbReference type="EMBL" id="AQFT01000084">
    <property type="protein sequence ID" value="EMZ26194.1"/>
    <property type="molecule type" value="Genomic_DNA"/>
</dbReference>
<dbReference type="Pfam" id="PF13411">
    <property type="entry name" value="MerR_1"/>
    <property type="match status" value="1"/>
</dbReference>
<dbReference type="PANTHER" id="PTHR30204:SF90">
    <property type="entry name" value="HTH-TYPE TRANSCRIPTIONAL ACTIVATOR MTA"/>
    <property type="match status" value="1"/>
</dbReference>
<comment type="caution">
    <text evidence="3">The sequence shown here is derived from an EMBL/GenBank/DDBJ whole genome shotgun (WGS) entry which is preliminary data.</text>
</comment>
<dbReference type="InterPro" id="IPR000551">
    <property type="entry name" value="MerR-type_HTH_dom"/>
</dbReference>
<dbReference type="eggNOG" id="COG0789">
    <property type="taxonomic scope" value="Bacteria"/>
</dbReference>
<dbReference type="SMART" id="SM00422">
    <property type="entry name" value="HTH_MERR"/>
    <property type="match status" value="1"/>
</dbReference>
<organism evidence="3 4">
    <name type="scientific">Eubacterium plexicaudatum ASF492</name>
    <dbReference type="NCBI Taxonomy" id="1235802"/>
    <lineage>
        <taxon>Bacteria</taxon>
        <taxon>Bacillati</taxon>
        <taxon>Bacillota</taxon>
        <taxon>Clostridia</taxon>
        <taxon>Eubacteriales</taxon>
        <taxon>Eubacteriaceae</taxon>
        <taxon>Eubacterium</taxon>
    </lineage>
</organism>
<evidence type="ECO:0000313" key="3">
    <source>
        <dbReference type="EMBL" id="EMZ26194.1"/>
    </source>
</evidence>
<dbReference type="GO" id="GO:0003700">
    <property type="term" value="F:DNA-binding transcription factor activity"/>
    <property type="evidence" value="ECO:0007669"/>
    <property type="project" value="InterPro"/>
</dbReference>
<dbReference type="PATRIC" id="fig|1235802.3.peg.2726"/>
<evidence type="ECO:0000313" key="4">
    <source>
        <dbReference type="Proteomes" id="UP000012589"/>
    </source>
</evidence>
<dbReference type="InterPro" id="IPR009061">
    <property type="entry name" value="DNA-bd_dom_put_sf"/>
</dbReference>
<gene>
    <name evidence="3" type="ORF">C823_02578</name>
</gene>
<accession>N2ANZ0</accession>
<dbReference type="PANTHER" id="PTHR30204">
    <property type="entry name" value="REDOX-CYCLING DRUG-SENSING TRANSCRIPTIONAL ACTIVATOR SOXR"/>
    <property type="match status" value="1"/>
</dbReference>
<name>N2ANZ0_9FIRM</name>
<proteinExistence type="predicted"/>
<dbReference type="InterPro" id="IPR047057">
    <property type="entry name" value="MerR_fam"/>
</dbReference>
<reference evidence="3 4" key="1">
    <citation type="journal article" date="2014" name="Genome Announc.">
        <title>Draft genome sequences of the altered schaedler flora, a defined bacterial community from gnotobiotic mice.</title>
        <authorList>
            <person name="Wannemuehler M.J."/>
            <person name="Overstreet A.M."/>
            <person name="Ward D.V."/>
            <person name="Phillips G.J."/>
        </authorList>
    </citation>
    <scope>NUCLEOTIDE SEQUENCE [LARGE SCALE GENOMIC DNA]</scope>
    <source>
        <strain evidence="3 4">ASF492</strain>
    </source>
</reference>
<dbReference type="SUPFAM" id="SSF46955">
    <property type="entry name" value="Putative DNA-binding domain"/>
    <property type="match status" value="1"/>
</dbReference>
<dbReference type="Gene3D" id="1.10.1660.10">
    <property type="match status" value="1"/>
</dbReference>
<feature type="domain" description="HTH merR-type" evidence="2">
    <location>
        <begin position="5"/>
        <end position="74"/>
    </location>
</feature>
<dbReference type="HOGENOM" id="CLU_060077_0_5_9"/>